<dbReference type="AlphaFoldDB" id="A0A7S4PHY7"/>
<evidence type="ECO:0000256" key="2">
    <source>
        <dbReference type="SAM" id="Phobius"/>
    </source>
</evidence>
<evidence type="ECO:0000313" key="4">
    <source>
        <dbReference type="EMBL" id="CAE2335268.1"/>
    </source>
</evidence>
<reference evidence="4" key="1">
    <citation type="submission" date="2021-01" db="EMBL/GenBank/DDBJ databases">
        <authorList>
            <person name="Corre E."/>
            <person name="Pelletier E."/>
            <person name="Niang G."/>
            <person name="Scheremetjew M."/>
            <person name="Finn R."/>
            <person name="Kale V."/>
            <person name="Holt S."/>
            <person name="Cochrane G."/>
            <person name="Meng A."/>
            <person name="Brown T."/>
            <person name="Cohen L."/>
        </authorList>
    </citation>
    <scope>NUCLEOTIDE SEQUENCE</scope>
    <source>
        <strain evidence="4">CCMP 2712</strain>
    </source>
</reference>
<accession>A0A7S4PHY7</accession>
<name>A0A7S4PHY7_GUITH</name>
<feature type="domain" description="STI1" evidence="3">
    <location>
        <begin position="164"/>
        <end position="206"/>
    </location>
</feature>
<dbReference type="PANTHER" id="PTHR48313">
    <property type="entry name" value="TPR_REGION DOMAIN-CONTAINING PROTEIN"/>
    <property type="match status" value="1"/>
</dbReference>
<dbReference type="SMART" id="SM00727">
    <property type="entry name" value="STI1"/>
    <property type="match status" value="3"/>
</dbReference>
<keyword evidence="2" id="KW-1133">Transmembrane helix</keyword>
<sequence length="324" mass="36576">MFNARDPTGSRRWTPEMAKAQVDMMQNPSMMQQAQQLMSTLPPEQLQSLMQSSMAASAAFQQPQASSTPAIDRRQLEEMTEKMRQNPQMMRQAAETMKNMDPEVMANMLAAQSQTMGMKITPEMAKMSAEMMSKITPEDMDRLMENAGKMSPGIPNVQAERRAPGQMPEVTPEMQKQMSEMMKDPEVRKSMTNMMKSMDPEMMRQMGLNADKEQLEKAAAVMENLSPDQMERMMSFAMRIQQAYYFYKRNAWVRYLLLFLLLAFLWWMFGGWVSGFLSLAQGSPSSSSAQQAKAATAQDASQPKAPDWSGKASAVVEDASEDEL</sequence>
<feature type="domain" description="STI1" evidence="3">
    <location>
        <begin position="6"/>
        <end position="49"/>
    </location>
</feature>
<dbReference type="PANTHER" id="PTHR48313:SF1">
    <property type="entry name" value="OUTER ENVELOPE PROTEIN 61"/>
    <property type="match status" value="1"/>
</dbReference>
<organism evidence="4">
    <name type="scientific">Guillardia theta</name>
    <name type="common">Cryptophyte</name>
    <name type="synonym">Cryptomonas phi</name>
    <dbReference type="NCBI Taxonomy" id="55529"/>
    <lineage>
        <taxon>Eukaryota</taxon>
        <taxon>Cryptophyceae</taxon>
        <taxon>Pyrenomonadales</taxon>
        <taxon>Geminigeraceae</taxon>
        <taxon>Guillardia</taxon>
    </lineage>
</organism>
<feature type="region of interest" description="Disordered" evidence="1">
    <location>
        <begin position="283"/>
        <end position="324"/>
    </location>
</feature>
<feature type="region of interest" description="Disordered" evidence="1">
    <location>
        <begin position="152"/>
        <end position="172"/>
    </location>
</feature>
<evidence type="ECO:0000256" key="1">
    <source>
        <dbReference type="SAM" id="MobiDB-lite"/>
    </source>
</evidence>
<keyword evidence="2" id="KW-0472">Membrane</keyword>
<dbReference type="EMBL" id="HBKN01045674">
    <property type="protein sequence ID" value="CAE2335268.1"/>
    <property type="molecule type" value="Transcribed_RNA"/>
</dbReference>
<proteinExistence type="predicted"/>
<protein>
    <recommendedName>
        <fullName evidence="3">STI1 domain-containing protein</fullName>
    </recommendedName>
</protein>
<feature type="domain" description="STI1" evidence="3">
    <location>
        <begin position="68"/>
        <end position="108"/>
    </location>
</feature>
<gene>
    <name evidence="4" type="ORF">GTHE00462_LOCUS35748</name>
</gene>
<dbReference type="InterPro" id="IPR006636">
    <property type="entry name" value="STI1_HS-bd"/>
</dbReference>
<keyword evidence="2" id="KW-0812">Transmembrane</keyword>
<feature type="transmembrane region" description="Helical" evidence="2">
    <location>
        <begin position="255"/>
        <end position="280"/>
    </location>
</feature>
<evidence type="ECO:0000259" key="3">
    <source>
        <dbReference type="SMART" id="SM00727"/>
    </source>
</evidence>
<feature type="compositionally biased region" description="Low complexity" evidence="1">
    <location>
        <begin position="283"/>
        <end position="302"/>
    </location>
</feature>